<evidence type="ECO:0000313" key="2">
    <source>
        <dbReference type="Proteomes" id="UP000018454"/>
    </source>
</evidence>
<gene>
    <name evidence="1" type="ORF">APO_1111</name>
</gene>
<reference evidence="1 2" key="1">
    <citation type="journal article" date="2011" name="Science">
        <title>Drosophila microbiome modulates host developmental and metabolic homeostasis via insulin signaling.</title>
        <authorList>
            <person name="Shin S.C."/>
            <person name="Kim S.H."/>
            <person name="You H."/>
            <person name="Kim B."/>
            <person name="Kim A.C."/>
            <person name="Lee K.A."/>
            <person name="Yoon J.H."/>
            <person name="Ryu J.H."/>
            <person name="Lee W.J."/>
        </authorList>
    </citation>
    <scope>NUCLEOTIDE SEQUENCE [LARGE SCALE GENOMIC DNA]</scope>
    <source>
        <strain evidence="1 2">DM001</strain>
    </source>
</reference>
<dbReference type="SUPFAM" id="SSF51735">
    <property type="entry name" value="NAD(P)-binding Rossmann-fold domains"/>
    <property type="match status" value="1"/>
</dbReference>
<dbReference type="AlphaFoldDB" id="F1YT51"/>
<dbReference type="Gene3D" id="3.30.1780.10">
    <property type="entry name" value="ornithine cyclodeaminase, domain 1"/>
    <property type="match status" value="1"/>
</dbReference>
<protein>
    <submittedName>
        <fullName evidence="1">Ornithine Cyclodeaminase</fullName>
    </submittedName>
</protein>
<comment type="caution">
    <text evidence="1">The sequence shown here is derived from an EMBL/GenBank/DDBJ whole genome shotgun (WGS) entry which is preliminary data.</text>
</comment>
<dbReference type="Proteomes" id="UP000018454">
    <property type="component" value="Unassembled WGS sequence"/>
</dbReference>
<dbReference type="InterPro" id="IPR036291">
    <property type="entry name" value="NAD(P)-bd_dom_sf"/>
</dbReference>
<proteinExistence type="predicted"/>
<dbReference type="GO" id="GO:0005737">
    <property type="term" value="C:cytoplasm"/>
    <property type="evidence" value="ECO:0007669"/>
    <property type="project" value="TreeGrafter"/>
</dbReference>
<dbReference type="Gene3D" id="3.40.50.720">
    <property type="entry name" value="NAD(P)-binding Rossmann-like Domain"/>
    <property type="match status" value="1"/>
</dbReference>
<accession>F1YT51</accession>
<organism evidence="1 2">
    <name type="scientific">Acetobacter pomorum DM001</name>
    <dbReference type="NCBI Taxonomy" id="945681"/>
    <lineage>
        <taxon>Bacteria</taxon>
        <taxon>Pseudomonadati</taxon>
        <taxon>Pseudomonadota</taxon>
        <taxon>Alphaproteobacteria</taxon>
        <taxon>Acetobacterales</taxon>
        <taxon>Acetobacteraceae</taxon>
        <taxon>Acetobacter</taxon>
    </lineage>
</organism>
<dbReference type="PANTHER" id="PTHR13812">
    <property type="entry name" value="KETIMINE REDUCTASE MU-CRYSTALLIN"/>
    <property type="match status" value="1"/>
</dbReference>
<dbReference type="InterPro" id="IPR003462">
    <property type="entry name" value="ODC_Mu_crystall"/>
</dbReference>
<dbReference type="InterPro" id="IPR023401">
    <property type="entry name" value="ODC_N"/>
</dbReference>
<dbReference type="PIRSF" id="PIRSF001439">
    <property type="entry name" value="CryM"/>
    <property type="match status" value="1"/>
</dbReference>
<dbReference type="NCBIfam" id="NF005603">
    <property type="entry name" value="PRK07340.1"/>
    <property type="match status" value="1"/>
</dbReference>
<dbReference type="Pfam" id="PF02423">
    <property type="entry name" value="OCD_Mu_crystall"/>
    <property type="match status" value="1"/>
</dbReference>
<evidence type="ECO:0000313" key="1">
    <source>
        <dbReference type="EMBL" id="EGE48075.1"/>
    </source>
</evidence>
<dbReference type="EMBL" id="AEUP01000023">
    <property type="protein sequence ID" value="EGE48075.1"/>
    <property type="molecule type" value="Genomic_DNA"/>
</dbReference>
<name>F1YT51_9PROT</name>
<sequence>MYLDVHCVAQCNPRHRPELKIWNTPHMQYYGAPETQALLPFPALVNMLARTVRDYANGAITCPPRTVVPTQDGNGTLMCMPTVAEDLIATKILTIFGNNPALHLPTIQGIITCADAHNGRFLFNLDGPTVTMRRTSAISMLGIRTFATGAVNRVLLIGTGTQAFAHVEALCALYPGIEVIIRGRTPERAEHFCRQHATHLLTLHPEAPRETPFDVVITTTASTTPIYDGKADPHCLVIGVGAYRPDMAEIAPQTVRASQLYVDDPVGAPTEAGDILQAGVNWNNVHALAQALDTPPDPTQPVFFKSVGCAVWDLAACRVAHTML</sequence>
<dbReference type="PANTHER" id="PTHR13812:SF19">
    <property type="entry name" value="KETIMINE REDUCTASE MU-CRYSTALLIN"/>
    <property type="match status" value="1"/>
</dbReference>